<keyword evidence="3" id="KW-1185">Reference proteome</keyword>
<proteinExistence type="predicted"/>
<reference evidence="2 3" key="1">
    <citation type="journal article" date="2018" name="Sci. Rep.">
        <title>Genomic signatures of local adaptation to the degree of environmental predictability in rotifers.</title>
        <authorList>
            <person name="Franch-Gras L."/>
            <person name="Hahn C."/>
            <person name="Garcia-Roger E.M."/>
            <person name="Carmona M.J."/>
            <person name="Serra M."/>
            <person name="Gomez A."/>
        </authorList>
    </citation>
    <scope>NUCLEOTIDE SEQUENCE [LARGE SCALE GENOMIC DNA]</scope>
    <source>
        <strain evidence="2">HYR1</strain>
    </source>
</reference>
<dbReference type="EMBL" id="REGN01001040">
    <property type="protein sequence ID" value="RNA37458.1"/>
    <property type="molecule type" value="Genomic_DNA"/>
</dbReference>
<name>A0A3M7SPM2_BRAPC</name>
<feature type="domain" description="Anoctamin dimerisation" evidence="1">
    <location>
        <begin position="47"/>
        <end position="158"/>
    </location>
</feature>
<dbReference type="AlphaFoldDB" id="A0A3M7SPM2"/>
<comment type="caution">
    <text evidence="2">The sequence shown here is derived from an EMBL/GenBank/DDBJ whole genome shotgun (WGS) entry which is preliminary data.</text>
</comment>
<dbReference type="GO" id="GO:0046983">
    <property type="term" value="F:protein dimerization activity"/>
    <property type="evidence" value="ECO:0007669"/>
    <property type="project" value="InterPro"/>
</dbReference>
<organism evidence="2 3">
    <name type="scientific">Brachionus plicatilis</name>
    <name type="common">Marine rotifer</name>
    <name type="synonym">Brachionus muelleri</name>
    <dbReference type="NCBI Taxonomy" id="10195"/>
    <lineage>
        <taxon>Eukaryota</taxon>
        <taxon>Metazoa</taxon>
        <taxon>Spiralia</taxon>
        <taxon>Gnathifera</taxon>
        <taxon>Rotifera</taxon>
        <taxon>Eurotatoria</taxon>
        <taxon>Monogononta</taxon>
        <taxon>Pseudotrocha</taxon>
        <taxon>Ploima</taxon>
        <taxon>Brachionidae</taxon>
        <taxon>Brachionus</taxon>
    </lineage>
</organism>
<evidence type="ECO:0000259" key="1">
    <source>
        <dbReference type="Pfam" id="PF16178"/>
    </source>
</evidence>
<dbReference type="InterPro" id="IPR032394">
    <property type="entry name" value="Anoct_dimer"/>
</dbReference>
<protein>
    <recommendedName>
        <fullName evidence="1">Anoctamin dimerisation domain-containing protein</fullName>
    </recommendedName>
</protein>
<gene>
    <name evidence="2" type="ORF">BpHYR1_031974</name>
</gene>
<accession>A0A3M7SPM2</accession>
<evidence type="ECO:0000313" key="2">
    <source>
        <dbReference type="EMBL" id="RNA37458.1"/>
    </source>
</evidence>
<evidence type="ECO:0000313" key="3">
    <source>
        <dbReference type="Proteomes" id="UP000276133"/>
    </source>
</evidence>
<dbReference type="Proteomes" id="UP000276133">
    <property type="component" value="Unassembled WGS sequence"/>
</dbReference>
<dbReference type="Pfam" id="PF16178">
    <property type="entry name" value="Anoct_dimer"/>
    <property type="match status" value="1"/>
</dbReference>
<sequence length="197" mass="23595">MTKSTAIISQNLKKNSNRMNFIKENYSKCEKRKFRMEEPQITSCFPNDNTKRIDYVIFYKYSEQSVDSEDFKLKETNRNNFLDAVQKESIILNKELKFKTKNETNHYILLHCPLERLLKQAERIKLEMRLKDAKLDDPELINYEIKWIRAVKDFILRRKPIRKDDLEPTFLSLSVVDELFSLILNVTVNFYNELANN</sequence>